<dbReference type="Proteomes" id="UP001165667">
    <property type="component" value="Unassembled WGS sequence"/>
</dbReference>
<dbReference type="AlphaFoldDB" id="A0AA41YYS4"/>
<proteinExistence type="predicted"/>
<gene>
    <name evidence="1" type="ORF">M8523_16895</name>
</gene>
<reference evidence="1" key="1">
    <citation type="submission" date="2022-05" db="EMBL/GenBank/DDBJ databases">
        <authorList>
            <person name="Pankratov T."/>
        </authorList>
    </citation>
    <scope>NUCLEOTIDE SEQUENCE</scope>
    <source>
        <strain evidence="1">BP6-180914</strain>
    </source>
</reference>
<evidence type="ECO:0000313" key="2">
    <source>
        <dbReference type="Proteomes" id="UP001165667"/>
    </source>
</evidence>
<protein>
    <submittedName>
        <fullName evidence="1">Uncharacterized protein</fullName>
    </submittedName>
</protein>
<keyword evidence="2" id="KW-1185">Reference proteome</keyword>
<comment type="caution">
    <text evidence="1">The sequence shown here is derived from an EMBL/GenBank/DDBJ whole genome shotgun (WGS) entry which is preliminary data.</text>
</comment>
<name>A0AA41YYS4_9HYPH</name>
<dbReference type="EMBL" id="JAMOIM010000011">
    <property type="protein sequence ID" value="MCW6509697.1"/>
    <property type="molecule type" value="Genomic_DNA"/>
</dbReference>
<accession>A0AA41YYS4</accession>
<evidence type="ECO:0000313" key="1">
    <source>
        <dbReference type="EMBL" id="MCW6509697.1"/>
    </source>
</evidence>
<organism evidence="1 2">
    <name type="scientific">Lichenifustis flavocetrariae</name>
    <dbReference type="NCBI Taxonomy" id="2949735"/>
    <lineage>
        <taxon>Bacteria</taxon>
        <taxon>Pseudomonadati</taxon>
        <taxon>Pseudomonadota</taxon>
        <taxon>Alphaproteobacteria</taxon>
        <taxon>Hyphomicrobiales</taxon>
        <taxon>Lichenihabitantaceae</taxon>
        <taxon>Lichenifustis</taxon>
    </lineage>
</organism>
<sequence>MTSVDRKNCVVAELRGRAENRKTITYGEMGAMIGLASQGPWKVMLDGIAADERAEGRPDLACLVVRASTGFPGYVGTSKAERQAALAIRQAVFAAHQTKTSAA</sequence>
<dbReference type="RefSeq" id="WP_282586071.1">
    <property type="nucleotide sequence ID" value="NZ_JAMOIM010000011.1"/>
</dbReference>